<evidence type="ECO:0000313" key="1">
    <source>
        <dbReference type="EMBL" id="GMQ64200.1"/>
    </source>
</evidence>
<keyword evidence="2" id="KW-1185">Reference proteome</keyword>
<dbReference type="Proteomes" id="UP001374599">
    <property type="component" value="Unassembled WGS sequence"/>
</dbReference>
<sequence>MQYSMNKIKLCIDLNQATIDPLCLQEIIDLIIINPTQAEIEEILNDYNVIYEIF</sequence>
<gene>
    <name evidence="1" type="ORF">AN2V17_34370</name>
</gene>
<protein>
    <submittedName>
        <fullName evidence="1">Uncharacterized protein</fullName>
    </submittedName>
</protein>
<organism evidence="1 2">
    <name type="scientific">Vallitalea maricola</name>
    <dbReference type="NCBI Taxonomy" id="3074433"/>
    <lineage>
        <taxon>Bacteria</taxon>
        <taxon>Bacillati</taxon>
        <taxon>Bacillota</taxon>
        <taxon>Clostridia</taxon>
        <taxon>Lachnospirales</taxon>
        <taxon>Vallitaleaceae</taxon>
        <taxon>Vallitalea</taxon>
    </lineage>
</organism>
<evidence type="ECO:0000313" key="2">
    <source>
        <dbReference type="Proteomes" id="UP001374599"/>
    </source>
</evidence>
<comment type="caution">
    <text evidence="1">The sequence shown here is derived from an EMBL/GenBank/DDBJ whole genome shotgun (WGS) entry which is preliminary data.</text>
</comment>
<dbReference type="EMBL" id="BTPU01000062">
    <property type="protein sequence ID" value="GMQ64200.1"/>
    <property type="molecule type" value="Genomic_DNA"/>
</dbReference>
<accession>A0ACB5UMV7</accession>
<proteinExistence type="predicted"/>
<reference evidence="1" key="1">
    <citation type="submission" date="2023-09" db="EMBL/GenBank/DDBJ databases">
        <title>Vallitalea sediminicola and Vallitalea maricola sp. nov., anaerobic bacteria isolated from marine sediment.</title>
        <authorList>
            <person name="Hirano S."/>
            <person name="Maeda A."/>
            <person name="Terahara T."/>
            <person name="Mori K."/>
            <person name="Hamada M."/>
            <person name="Matsumoto R."/>
            <person name="Kobayashi T."/>
        </authorList>
    </citation>
    <scope>NUCLEOTIDE SEQUENCE</scope>
    <source>
        <strain evidence="1">AN17-2</strain>
    </source>
</reference>
<name>A0ACB5UMV7_9FIRM</name>